<organism evidence="1">
    <name type="scientific">marine sediment metagenome</name>
    <dbReference type="NCBI Taxonomy" id="412755"/>
    <lineage>
        <taxon>unclassified sequences</taxon>
        <taxon>metagenomes</taxon>
        <taxon>ecological metagenomes</taxon>
    </lineage>
</organism>
<dbReference type="AlphaFoldDB" id="X0Z3J3"/>
<comment type="caution">
    <text evidence="1">The sequence shown here is derived from an EMBL/GenBank/DDBJ whole genome shotgun (WGS) entry which is preliminary data.</text>
</comment>
<protein>
    <submittedName>
        <fullName evidence="1">Uncharacterized protein</fullName>
    </submittedName>
</protein>
<dbReference type="EMBL" id="BART01004606">
    <property type="protein sequence ID" value="GAG54993.1"/>
    <property type="molecule type" value="Genomic_DNA"/>
</dbReference>
<evidence type="ECO:0000313" key="1">
    <source>
        <dbReference type="EMBL" id="GAG54993.1"/>
    </source>
</evidence>
<accession>X0Z3J3</accession>
<sequence length="74" mass="8498">MKTKIISSSDFIKASAEGCCSPTRFFNHCEDCDKVMKCKHPEARKGKVKILDGKIAEAKKKIEEWEEEKNDHKL</sequence>
<name>X0Z3J3_9ZZZZ</name>
<reference evidence="1" key="1">
    <citation type="journal article" date="2014" name="Front. Microbiol.">
        <title>High frequency of phylogenetically diverse reductive dehalogenase-homologous genes in deep subseafloor sedimentary metagenomes.</title>
        <authorList>
            <person name="Kawai M."/>
            <person name="Futagami T."/>
            <person name="Toyoda A."/>
            <person name="Takaki Y."/>
            <person name="Nishi S."/>
            <person name="Hori S."/>
            <person name="Arai W."/>
            <person name="Tsubouchi T."/>
            <person name="Morono Y."/>
            <person name="Uchiyama I."/>
            <person name="Ito T."/>
            <person name="Fujiyama A."/>
            <person name="Inagaki F."/>
            <person name="Takami H."/>
        </authorList>
    </citation>
    <scope>NUCLEOTIDE SEQUENCE</scope>
    <source>
        <strain evidence="1">Expedition CK06-06</strain>
    </source>
</reference>
<proteinExistence type="predicted"/>
<gene>
    <name evidence="1" type="ORF">S01H4_11417</name>
</gene>